<dbReference type="EnsemblMetazoa" id="XM_014405362.2">
    <property type="protein sequence ID" value="XP_014260848.1"/>
    <property type="gene ID" value="LOC106673282"/>
</dbReference>
<comment type="similarity">
    <text evidence="2">Belongs to the eukaryotic ATPase subunit F6 family.</text>
</comment>
<evidence type="ECO:0000313" key="10">
    <source>
        <dbReference type="EnsemblMetazoa" id="XP_014260848.1"/>
    </source>
</evidence>
<dbReference type="PANTHER" id="PTHR12441:SF10">
    <property type="entry name" value="ATP SYNTHASE-COUPLING FACTOR 6, MITOCHONDRIAL"/>
    <property type="match status" value="1"/>
</dbReference>
<dbReference type="GO" id="GO:0015986">
    <property type="term" value="P:proton motive force-driven ATP synthesis"/>
    <property type="evidence" value="ECO:0007669"/>
    <property type="project" value="InterPro"/>
</dbReference>
<comment type="subcellular location">
    <subcellularLocation>
        <location evidence="1">Mitochondrion inner membrane</location>
    </subcellularLocation>
</comment>
<dbReference type="OMA" id="PLDDINM"/>
<dbReference type="OrthoDB" id="8902296at2759"/>
<dbReference type="GO" id="GO:0045259">
    <property type="term" value="C:proton-transporting ATP synthase complex"/>
    <property type="evidence" value="ECO:0007669"/>
    <property type="project" value="UniProtKB-KW"/>
</dbReference>
<accession>A0A8I6SB98</accession>
<evidence type="ECO:0000256" key="3">
    <source>
        <dbReference type="ARBA" id="ARBA00022448"/>
    </source>
</evidence>
<evidence type="ECO:0000256" key="9">
    <source>
        <dbReference type="ARBA" id="ARBA00023136"/>
    </source>
</evidence>
<dbReference type="Proteomes" id="UP000494040">
    <property type="component" value="Unassembled WGS sequence"/>
</dbReference>
<proteinExistence type="inferred from homology"/>
<dbReference type="GO" id="GO:0015078">
    <property type="term" value="F:proton transmembrane transporter activity"/>
    <property type="evidence" value="ECO:0007669"/>
    <property type="project" value="InterPro"/>
</dbReference>
<keyword evidence="7" id="KW-0406">Ion transport</keyword>
<name>A0A8I6SB98_CIMLE</name>
<dbReference type="SUPFAM" id="SSF111357">
    <property type="entry name" value="Mitochondrial ATP synthase coupling factor 6"/>
    <property type="match status" value="1"/>
</dbReference>
<dbReference type="KEGG" id="clec:106673282"/>
<dbReference type="PANTHER" id="PTHR12441">
    <property type="entry name" value="ATP SYNTHASE COUPLING FACTOR 6, MITOCHONDRIAL"/>
    <property type="match status" value="1"/>
</dbReference>
<keyword evidence="5" id="KW-0375">Hydrogen ion transport</keyword>
<dbReference type="GO" id="GO:0005743">
    <property type="term" value="C:mitochondrial inner membrane"/>
    <property type="evidence" value="ECO:0007669"/>
    <property type="project" value="UniProtKB-SubCell"/>
</dbReference>
<keyword evidence="3" id="KW-0813">Transport</keyword>
<evidence type="ECO:0000256" key="6">
    <source>
        <dbReference type="ARBA" id="ARBA00022792"/>
    </source>
</evidence>
<keyword evidence="6" id="KW-0999">Mitochondrion inner membrane</keyword>
<dbReference type="InterPro" id="IPR008387">
    <property type="entry name" value="ATP_synth_f6_mt"/>
</dbReference>
<reference evidence="10" key="1">
    <citation type="submission" date="2022-01" db="UniProtKB">
        <authorList>
            <consortium name="EnsemblMetazoa"/>
        </authorList>
    </citation>
    <scope>IDENTIFICATION</scope>
</reference>
<dbReference type="GeneID" id="106673282"/>
<keyword evidence="11" id="KW-1185">Reference proteome</keyword>
<evidence type="ECO:0000313" key="11">
    <source>
        <dbReference type="Proteomes" id="UP000494040"/>
    </source>
</evidence>
<dbReference type="AlphaFoldDB" id="A0A8I6SB98"/>
<keyword evidence="9" id="KW-0472">Membrane</keyword>
<dbReference type="FunFam" id="1.10.246.110:FF:000001">
    <property type="entry name" value="ATP synthase-coupling factor 6, mitochondrial"/>
    <property type="match status" value="1"/>
</dbReference>
<keyword evidence="4" id="KW-0138">CF(0)</keyword>
<evidence type="ECO:0000256" key="1">
    <source>
        <dbReference type="ARBA" id="ARBA00004273"/>
    </source>
</evidence>
<evidence type="ECO:0000256" key="5">
    <source>
        <dbReference type="ARBA" id="ARBA00022781"/>
    </source>
</evidence>
<dbReference type="Gene3D" id="1.10.246.110">
    <property type="entry name" value="Mitochondrial ATP synthase-coupling factor 6"/>
    <property type="match status" value="1"/>
</dbReference>
<keyword evidence="8" id="KW-0496">Mitochondrion</keyword>
<dbReference type="Pfam" id="PF05511">
    <property type="entry name" value="ATP-synt_F6"/>
    <property type="match status" value="1"/>
</dbReference>
<evidence type="ECO:0008006" key="12">
    <source>
        <dbReference type="Google" id="ProtNLM"/>
    </source>
</evidence>
<protein>
    <recommendedName>
        <fullName evidence="12">ATP synthase-coupling factor 6, mitochondrial</fullName>
    </recommendedName>
</protein>
<evidence type="ECO:0000256" key="7">
    <source>
        <dbReference type="ARBA" id="ARBA00023065"/>
    </source>
</evidence>
<organism evidence="10 11">
    <name type="scientific">Cimex lectularius</name>
    <name type="common">Bed bug</name>
    <name type="synonym">Acanthia lectularia</name>
    <dbReference type="NCBI Taxonomy" id="79782"/>
    <lineage>
        <taxon>Eukaryota</taxon>
        <taxon>Metazoa</taxon>
        <taxon>Ecdysozoa</taxon>
        <taxon>Arthropoda</taxon>
        <taxon>Hexapoda</taxon>
        <taxon>Insecta</taxon>
        <taxon>Pterygota</taxon>
        <taxon>Neoptera</taxon>
        <taxon>Paraneoptera</taxon>
        <taxon>Hemiptera</taxon>
        <taxon>Heteroptera</taxon>
        <taxon>Panheteroptera</taxon>
        <taxon>Cimicomorpha</taxon>
        <taxon>Cimicidae</taxon>
        <taxon>Cimex</taxon>
    </lineage>
</organism>
<dbReference type="InterPro" id="IPR036204">
    <property type="entry name" value="ATP_synth_f6_sf_mt"/>
</dbReference>
<dbReference type="RefSeq" id="XP_014260848.1">
    <property type="nucleotide sequence ID" value="XM_014405362.2"/>
</dbReference>
<evidence type="ECO:0000256" key="8">
    <source>
        <dbReference type="ARBA" id="ARBA00023128"/>
    </source>
</evidence>
<evidence type="ECO:0000256" key="4">
    <source>
        <dbReference type="ARBA" id="ARBA00022547"/>
    </source>
</evidence>
<evidence type="ECO:0000256" key="2">
    <source>
        <dbReference type="ARBA" id="ARBA00007346"/>
    </source>
</evidence>
<sequence>MSSSIVRISVRSYSKAVDPIQQLFVDKIREYDQKLKANGGALFDPTPELERERSNQYLMLKRQLFKDSNPENLTQFPEFRFEDRPLDDINMEPSKKN</sequence>